<protein>
    <recommendedName>
        <fullName evidence="5">Secreted protein</fullName>
    </recommendedName>
</protein>
<dbReference type="EMBL" id="JAERQM010000002">
    <property type="protein sequence ID" value="MBU8543513.1"/>
    <property type="molecule type" value="Genomic_DNA"/>
</dbReference>
<evidence type="ECO:0000256" key="1">
    <source>
        <dbReference type="SAM" id="MobiDB-lite"/>
    </source>
</evidence>
<accession>A0ABS6H4B3</accession>
<feature type="signal peptide" evidence="2">
    <location>
        <begin position="1"/>
        <end position="19"/>
    </location>
</feature>
<sequence length="102" mass="10904">MWRILAVLLLLLTAPPAWAEAPPPACTAAREGTVACIAGKLCTCGFVRGGSMTGRPDRFTWDCGILRPACGSGLVPPSATPQPMPMPDLLLQPGWGNERRYR</sequence>
<feature type="region of interest" description="Disordered" evidence="1">
    <location>
        <begin position="77"/>
        <end position="102"/>
    </location>
</feature>
<keyword evidence="2" id="KW-0732">Signal</keyword>
<reference evidence="3 4" key="1">
    <citation type="submission" date="2021-01" db="EMBL/GenBank/DDBJ databases">
        <title>Roseomonas sp. nov, a bacterium isolated from an oil production mixture in Yumen Oilfield.</title>
        <authorList>
            <person name="Wu D."/>
        </authorList>
    </citation>
    <scope>NUCLEOTIDE SEQUENCE [LARGE SCALE GENOMIC DNA]</scope>
    <source>
        <strain evidence="3 4">ROY-5-3</strain>
    </source>
</reference>
<evidence type="ECO:0008006" key="5">
    <source>
        <dbReference type="Google" id="ProtNLM"/>
    </source>
</evidence>
<proteinExistence type="predicted"/>
<gene>
    <name evidence="3" type="ORF">JJQ90_07335</name>
</gene>
<dbReference type="RefSeq" id="WP_216873973.1">
    <property type="nucleotide sequence ID" value="NZ_JAERQM010000002.1"/>
</dbReference>
<evidence type="ECO:0000256" key="2">
    <source>
        <dbReference type="SAM" id="SignalP"/>
    </source>
</evidence>
<evidence type="ECO:0000313" key="3">
    <source>
        <dbReference type="EMBL" id="MBU8543513.1"/>
    </source>
</evidence>
<evidence type="ECO:0000313" key="4">
    <source>
        <dbReference type="Proteomes" id="UP000689967"/>
    </source>
</evidence>
<comment type="caution">
    <text evidence="3">The sequence shown here is derived from an EMBL/GenBank/DDBJ whole genome shotgun (WGS) entry which is preliminary data.</text>
</comment>
<feature type="chain" id="PRO_5046307925" description="Secreted protein" evidence="2">
    <location>
        <begin position="20"/>
        <end position="102"/>
    </location>
</feature>
<dbReference type="Proteomes" id="UP000689967">
    <property type="component" value="Unassembled WGS sequence"/>
</dbReference>
<name>A0ABS6H4B3_9PROT</name>
<organism evidence="3 4">
    <name type="scientific">Falsiroseomonas oleicola</name>
    <dbReference type="NCBI Taxonomy" id="2801474"/>
    <lineage>
        <taxon>Bacteria</taxon>
        <taxon>Pseudomonadati</taxon>
        <taxon>Pseudomonadota</taxon>
        <taxon>Alphaproteobacteria</taxon>
        <taxon>Acetobacterales</taxon>
        <taxon>Roseomonadaceae</taxon>
        <taxon>Falsiroseomonas</taxon>
    </lineage>
</organism>
<keyword evidence="4" id="KW-1185">Reference proteome</keyword>